<dbReference type="Proteomes" id="UP000579812">
    <property type="component" value="Unassembled WGS sequence"/>
</dbReference>
<feature type="region of interest" description="Disordered" evidence="1">
    <location>
        <begin position="66"/>
        <end position="87"/>
    </location>
</feature>
<gene>
    <name evidence="2" type="ORF">G5714_016494</name>
</gene>
<evidence type="ECO:0000313" key="3">
    <source>
        <dbReference type="Proteomes" id="UP000579812"/>
    </source>
</evidence>
<dbReference type="AlphaFoldDB" id="A0A7J6C987"/>
<feature type="region of interest" description="Disordered" evidence="1">
    <location>
        <begin position="195"/>
        <end position="259"/>
    </location>
</feature>
<organism evidence="2 3">
    <name type="scientific">Onychostoma macrolepis</name>
    <dbReference type="NCBI Taxonomy" id="369639"/>
    <lineage>
        <taxon>Eukaryota</taxon>
        <taxon>Metazoa</taxon>
        <taxon>Chordata</taxon>
        <taxon>Craniata</taxon>
        <taxon>Vertebrata</taxon>
        <taxon>Euteleostomi</taxon>
        <taxon>Actinopterygii</taxon>
        <taxon>Neopterygii</taxon>
        <taxon>Teleostei</taxon>
        <taxon>Ostariophysi</taxon>
        <taxon>Cypriniformes</taxon>
        <taxon>Cyprinidae</taxon>
        <taxon>Acrossocheilinae</taxon>
        <taxon>Onychostoma</taxon>
    </lineage>
</organism>
<evidence type="ECO:0000256" key="1">
    <source>
        <dbReference type="SAM" id="MobiDB-lite"/>
    </source>
</evidence>
<evidence type="ECO:0000313" key="2">
    <source>
        <dbReference type="EMBL" id="KAF4103611.1"/>
    </source>
</evidence>
<protein>
    <submittedName>
        <fullName evidence="2">Uncharacterized protein</fullName>
    </submittedName>
</protein>
<keyword evidence="3" id="KW-1185">Reference proteome</keyword>
<comment type="caution">
    <text evidence="2">The sequence shown here is derived from an EMBL/GenBank/DDBJ whole genome shotgun (WGS) entry which is preliminary data.</text>
</comment>
<proteinExistence type="predicted"/>
<feature type="compositionally biased region" description="Basic and acidic residues" evidence="1">
    <location>
        <begin position="210"/>
        <end position="232"/>
    </location>
</feature>
<accession>A0A7J6C987</accession>
<sequence>MDVPEVETPSWQPPVPVISHAYFLNSDQTLQPGTQVQFVSSVLSGSTPVQNLTWDPNVSSMQICTTPESSSSVGQQELPRELQTPGKGTQQLMKQVQGDLDMLKQFIQRQETTISELTQEVKDKFVQHSTQVSTAVVTMEDNQKQLFKCIADNQQKMEAEMDQWTKVTKRLITEELNQMHSPEFIDMTLPPEFSAPILSSESAPECSPELNREPTHGAELNREPTHGAELNREPSSPSSLLVPSSSPFVSQLRFSRVPP</sequence>
<feature type="compositionally biased region" description="Polar residues" evidence="1">
    <location>
        <begin position="66"/>
        <end position="75"/>
    </location>
</feature>
<dbReference type="EMBL" id="JAAMOB010000016">
    <property type="protein sequence ID" value="KAF4103611.1"/>
    <property type="molecule type" value="Genomic_DNA"/>
</dbReference>
<feature type="compositionally biased region" description="Low complexity" evidence="1">
    <location>
        <begin position="234"/>
        <end position="250"/>
    </location>
</feature>
<name>A0A7J6C987_9TELE</name>
<reference evidence="2 3" key="1">
    <citation type="submission" date="2020-04" db="EMBL/GenBank/DDBJ databases">
        <title>Chromosome-level genome assembly of a cyprinid fish Onychostoma macrolepis by integration of Nanopore Sequencing, Bionano and Hi-C technology.</title>
        <authorList>
            <person name="Wang D."/>
        </authorList>
    </citation>
    <scope>NUCLEOTIDE SEQUENCE [LARGE SCALE GENOMIC DNA]</scope>
    <source>
        <strain evidence="2">SWU-2019</strain>
        <tissue evidence="2">Muscle</tissue>
    </source>
</reference>